<feature type="region of interest" description="Disordered" evidence="1">
    <location>
        <begin position="45"/>
        <end position="65"/>
    </location>
</feature>
<organism evidence="2 3">
    <name type="scientific">Mollisia scopiformis</name>
    <name type="common">Conifer needle endophyte fungus</name>
    <name type="synonym">Phialocephala scopiformis</name>
    <dbReference type="NCBI Taxonomy" id="149040"/>
    <lineage>
        <taxon>Eukaryota</taxon>
        <taxon>Fungi</taxon>
        <taxon>Dikarya</taxon>
        <taxon>Ascomycota</taxon>
        <taxon>Pezizomycotina</taxon>
        <taxon>Leotiomycetes</taxon>
        <taxon>Helotiales</taxon>
        <taxon>Mollisiaceae</taxon>
        <taxon>Mollisia</taxon>
    </lineage>
</organism>
<dbReference type="RefSeq" id="XP_018067457.1">
    <property type="nucleotide sequence ID" value="XM_018215615.1"/>
</dbReference>
<dbReference type="Proteomes" id="UP000070700">
    <property type="component" value="Unassembled WGS sequence"/>
</dbReference>
<keyword evidence="3" id="KW-1185">Reference proteome</keyword>
<evidence type="ECO:0000313" key="2">
    <source>
        <dbReference type="EMBL" id="KUJ13102.1"/>
    </source>
</evidence>
<dbReference type="KEGG" id="psco:LY89DRAFT_687962"/>
<gene>
    <name evidence="2" type="ORF">LY89DRAFT_687962</name>
</gene>
<reference evidence="2 3" key="1">
    <citation type="submission" date="2015-10" db="EMBL/GenBank/DDBJ databases">
        <title>Full genome of DAOMC 229536 Phialocephala scopiformis, a fungal endophyte of spruce producing the potent anti-insectan compound rugulosin.</title>
        <authorList>
            <consortium name="DOE Joint Genome Institute"/>
            <person name="Walker A.K."/>
            <person name="Frasz S.L."/>
            <person name="Seifert K.A."/>
            <person name="Miller J.D."/>
            <person name="Mondo S.J."/>
            <person name="Labutti K."/>
            <person name="Lipzen A."/>
            <person name="Dockter R."/>
            <person name="Kennedy M."/>
            <person name="Grigoriev I.V."/>
            <person name="Spatafora J.W."/>
        </authorList>
    </citation>
    <scope>NUCLEOTIDE SEQUENCE [LARGE SCALE GENOMIC DNA]</scope>
    <source>
        <strain evidence="2 3">CBS 120377</strain>
    </source>
</reference>
<name>A0A194WZQ5_MOLSC</name>
<proteinExistence type="predicted"/>
<evidence type="ECO:0000313" key="3">
    <source>
        <dbReference type="Proteomes" id="UP000070700"/>
    </source>
</evidence>
<feature type="compositionally biased region" description="Polar residues" evidence="1">
    <location>
        <begin position="53"/>
        <end position="64"/>
    </location>
</feature>
<dbReference type="GeneID" id="28825341"/>
<dbReference type="AlphaFoldDB" id="A0A194WZQ5"/>
<sequence>MGLEYCTKTGRQLQLISGNHHSLTYSRAKADHVFSSLGKRALKDRDQGLQHAASKTGQRTNVGSRGQHHVKHYTVFLHNSHSNPTHGLGFRSNRQFALIQNNLEIPKQRLVTNALSSTAHHVAVWCRCRTPKTFQTFYLPSSTSTQPEWGRSKCSP</sequence>
<dbReference type="EMBL" id="KQ947423">
    <property type="protein sequence ID" value="KUJ13102.1"/>
    <property type="molecule type" value="Genomic_DNA"/>
</dbReference>
<dbReference type="InParanoid" id="A0A194WZQ5"/>
<protein>
    <submittedName>
        <fullName evidence="2">Uncharacterized protein</fullName>
    </submittedName>
</protein>
<accession>A0A194WZQ5</accession>
<evidence type="ECO:0000256" key="1">
    <source>
        <dbReference type="SAM" id="MobiDB-lite"/>
    </source>
</evidence>